<evidence type="ECO:0000313" key="5">
    <source>
        <dbReference type="EMBL" id="MPR33191.1"/>
    </source>
</evidence>
<dbReference type="InterPro" id="IPR000891">
    <property type="entry name" value="PYR_CT"/>
</dbReference>
<dbReference type="AlphaFoldDB" id="A0A7C9FNM5"/>
<gene>
    <name evidence="5" type="ORF">GBK04_07420</name>
</gene>
<dbReference type="GO" id="GO:0004419">
    <property type="term" value="F:hydroxymethylglutaryl-CoA lyase activity"/>
    <property type="evidence" value="ECO:0007669"/>
    <property type="project" value="TreeGrafter"/>
</dbReference>
<dbReference type="RefSeq" id="WP_152758248.1">
    <property type="nucleotide sequence ID" value="NZ_WHLY01000002.1"/>
</dbReference>
<reference evidence="5 6" key="1">
    <citation type="submission" date="2019-10" db="EMBL/GenBank/DDBJ databases">
        <title>Draft Genome Sequence of Cytophagaceae sp. SJW1-29.</title>
        <authorList>
            <person name="Choi A."/>
        </authorList>
    </citation>
    <scope>NUCLEOTIDE SEQUENCE [LARGE SCALE GENOMIC DNA]</scope>
    <source>
        <strain evidence="5 6">SJW1-29</strain>
    </source>
</reference>
<keyword evidence="2" id="KW-0479">Metal-binding</keyword>
<dbReference type="InterPro" id="IPR043594">
    <property type="entry name" value="HMGL"/>
</dbReference>
<comment type="caution">
    <text evidence="5">The sequence shown here is derived from an EMBL/GenBank/DDBJ whole genome shotgun (WGS) entry which is preliminary data.</text>
</comment>
<dbReference type="GO" id="GO:0006552">
    <property type="term" value="P:L-leucine catabolic process"/>
    <property type="evidence" value="ECO:0007669"/>
    <property type="project" value="TreeGrafter"/>
</dbReference>
<keyword evidence="6" id="KW-1185">Reference proteome</keyword>
<evidence type="ECO:0000256" key="1">
    <source>
        <dbReference type="ARBA" id="ARBA00009405"/>
    </source>
</evidence>
<accession>A0A7C9FNM5</accession>
<keyword evidence="3 5" id="KW-0456">Lyase</keyword>
<dbReference type="EMBL" id="WHLY01000002">
    <property type="protein sequence ID" value="MPR33191.1"/>
    <property type="molecule type" value="Genomic_DNA"/>
</dbReference>
<dbReference type="PANTHER" id="PTHR42738:SF7">
    <property type="entry name" value="HYDROXYMETHYLGLUTARYL-COA LYASE"/>
    <property type="match status" value="1"/>
</dbReference>
<comment type="similarity">
    <text evidence="1">Belongs to the HMG-CoA lyase family.</text>
</comment>
<feature type="domain" description="Pyruvate carboxyltransferase" evidence="4">
    <location>
        <begin position="1"/>
        <end position="263"/>
    </location>
</feature>
<dbReference type="GO" id="GO:0046951">
    <property type="term" value="P:ketone body biosynthetic process"/>
    <property type="evidence" value="ECO:0007669"/>
    <property type="project" value="TreeGrafter"/>
</dbReference>
<dbReference type="InterPro" id="IPR013785">
    <property type="entry name" value="Aldolase_TIM"/>
</dbReference>
<dbReference type="SUPFAM" id="SSF51569">
    <property type="entry name" value="Aldolase"/>
    <property type="match status" value="1"/>
</dbReference>
<dbReference type="Pfam" id="PF00682">
    <property type="entry name" value="HMGL-like"/>
    <property type="match status" value="1"/>
</dbReference>
<sequence length="282" mass="31446">MLKLIECPRDAWQGHHPFIPTEQKTRYLNLLLKVGFDTLDFGSFVSPKAMPQVGDTAAVLAGLDLSQTNTKLLAIVANERGAQQACEFDEIAYLGYPFSISETFQLRNTNAGIAESVERVKFMQTLCEKYDKKLVIYISMGFGNPYGDPWSPELARHWVEELAGLGIGIFSLSDTVGLARPEVINPLFTELIFSRPELEFGAHFHTTPVDWYEKVEAAYAAGCRRFDGALLGYGGCPMAQDDLVGNMPTERLLEFGVEKKELPPINHAVLGEAMKYFRKITV</sequence>
<dbReference type="GO" id="GO:0046872">
    <property type="term" value="F:metal ion binding"/>
    <property type="evidence" value="ECO:0007669"/>
    <property type="project" value="UniProtKB-KW"/>
</dbReference>
<proteinExistence type="inferred from homology"/>
<evidence type="ECO:0000256" key="3">
    <source>
        <dbReference type="ARBA" id="ARBA00023239"/>
    </source>
</evidence>
<dbReference type="Proteomes" id="UP000479293">
    <property type="component" value="Unassembled WGS sequence"/>
</dbReference>
<organism evidence="5 6">
    <name type="scientific">Salmonirosea aquatica</name>
    <dbReference type="NCBI Taxonomy" id="2654236"/>
    <lineage>
        <taxon>Bacteria</taxon>
        <taxon>Pseudomonadati</taxon>
        <taxon>Bacteroidota</taxon>
        <taxon>Cytophagia</taxon>
        <taxon>Cytophagales</taxon>
        <taxon>Spirosomataceae</taxon>
        <taxon>Salmonirosea</taxon>
    </lineage>
</organism>
<dbReference type="PANTHER" id="PTHR42738">
    <property type="entry name" value="HYDROXYMETHYLGLUTARYL-COA LYASE"/>
    <property type="match status" value="1"/>
</dbReference>
<evidence type="ECO:0000259" key="4">
    <source>
        <dbReference type="PROSITE" id="PS50991"/>
    </source>
</evidence>
<evidence type="ECO:0000256" key="2">
    <source>
        <dbReference type="ARBA" id="ARBA00022723"/>
    </source>
</evidence>
<name>A0A7C9FNM5_9BACT</name>
<dbReference type="Gene3D" id="3.20.20.70">
    <property type="entry name" value="Aldolase class I"/>
    <property type="match status" value="1"/>
</dbReference>
<dbReference type="PROSITE" id="PS50991">
    <property type="entry name" value="PYR_CT"/>
    <property type="match status" value="1"/>
</dbReference>
<protein>
    <submittedName>
        <fullName evidence="5">Hydroxymethylglutaryl-CoA lyase</fullName>
    </submittedName>
</protein>
<evidence type="ECO:0000313" key="6">
    <source>
        <dbReference type="Proteomes" id="UP000479293"/>
    </source>
</evidence>